<comment type="caution">
    <text evidence="8">The sequence shown here is derived from an EMBL/GenBank/DDBJ whole genome shotgun (WGS) entry which is preliminary data.</text>
</comment>
<evidence type="ECO:0000256" key="5">
    <source>
        <dbReference type="ARBA" id="ARBA00022989"/>
    </source>
</evidence>
<feature type="transmembrane region" description="Helical" evidence="7">
    <location>
        <begin position="266"/>
        <end position="290"/>
    </location>
</feature>
<feature type="transmembrane region" description="Helical" evidence="7">
    <location>
        <begin position="130"/>
        <end position="150"/>
    </location>
</feature>
<organism evidence="8 9">
    <name type="scientific">Haladaptatus pallidirubidus</name>
    <dbReference type="NCBI Taxonomy" id="1008152"/>
    <lineage>
        <taxon>Archaea</taxon>
        <taxon>Methanobacteriati</taxon>
        <taxon>Methanobacteriota</taxon>
        <taxon>Stenosarchaea group</taxon>
        <taxon>Halobacteria</taxon>
        <taxon>Halobacteriales</taxon>
        <taxon>Haladaptataceae</taxon>
        <taxon>Haladaptatus</taxon>
    </lineage>
</organism>
<evidence type="ECO:0000313" key="8">
    <source>
        <dbReference type="EMBL" id="GAA5065276.1"/>
    </source>
</evidence>
<sequence length="320" mass="33538">MGIEDLLRVLSRADAGLVVLVGAVTVGWLAAWALGLRTVLAVLGVRLSVVRSFLVLNGAMFSNNVTPFGQAGGEPVAALLISKVAETEYERGLAAIASVDTINFLPSVTLALIGAAYFATEITFSQRLRVAIGLVVGLAAVVPALIYLGWRNRDAVEQRLESVLTPLVQRLTEALPGISPLDDSGIKSRIEGFFGAIERIATNRRGIVLTLTASTLGWVFQMIALWAAFWAIGTSIPFSVMLFVVPMGTLASITPLPGGTGGIETVLVAILASLPSIAVGLETSFAAVVIFRGSVYWIPILIGGFVVSWVGVDAFGTTAG</sequence>
<keyword evidence="9" id="KW-1185">Reference proteome</keyword>
<dbReference type="Pfam" id="PF03706">
    <property type="entry name" value="LPG_synthase_TM"/>
    <property type="match status" value="1"/>
</dbReference>
<evidence type="ECO:0000256" key="3">
    <source>
        <dbReference type="ARBA" id="ARBA00022475"/>
    </source>
</evidence>
<evidence type="ECO:0000313" key="9">
    <source>
        <dbReference type="Proteomes" id="UP001501729"/>
    </source>
</evidence>
<gene>
    <name evidence="8" type="ORF">GCM10025751_55990</name>
</gene>
<dbReference type="PANTHER" id="PTHR39087">
    <property type="entry name" value="UPF0104 MEMBRANE PROTEIN MJ1595"/>
    <property type="match status" value="1"/>
</dbReference>
<dbReference type="PANTHER" id="PTHR39087:SF2">
    <property type="entry name" value="UPF0104 MEMBRANE PROTEIN MJ1595"/>
    <property type="match status" value="1"/>
</dbReference>
<keyword evidence="3" id="KW-1003">Cell membrane</keyword>
<dbReference type="InterPro" id="IPR022791">
    <property type="entry name" value="L-PG_synthase/AglD"/>
</dbReference>
<keyword evidence="5 7" id="KW-1133">Transmembrane helix</keyword>
<dbReference type="NCBIfam" id="TIGR00374">
    <property type="entry name" value="flippase-like domain"/>
    <property type="match status" value="1"/>
</dbReference>
<dbReference type="GO" id="GO:0005886">
    <property type="term" value="C:plasma membrane"/>
    <property type="evidence" value="ECO:0007669"/>
    <property type="project" value="UniProtKB-SubCell"/>
</dbReference>
<feature type="transmembrane region" description="Helical" evidence="7">
    <location>
        <begin position="15"/>
        <end position="36"/>
    </location>
</feature>
<dbReference type="Proteomes" id="UP001501729">
    <property type="component" value="Unassembled WGS sequence"/>
</dbReference>
<dbReference type="EMBL" id="BAABKX010000030">
    <property type="protein sequence ID" value="GAA5065276.1"/>
    <property type="molecule type" value="Genomic_DNA"/>
</dbReference>
<feature type="transmembrane region" description="Helical" evidence="7">
    <location>
        <begin position="296"/>
        <end position="316"/>
    </location>
</feature>
<keyword evidence="4 7" id="KW-0812">Transmembrane</keyword>
<reference evidence="8 9" key="1">
    <citation type="journal article" date="2019" name="Int. J. Syst. Evol. Microbiol.">
        <title>The Global Catalogue of Microorganisms (GCM) 10K type strain sequencing project: providing services to taxonomists for standard genome sequencing and annotation.</title>
        <authorList>
            <consortium name="The Broad Institute Genomics Platform"/>
            <consortium name="The Broad Institute Genome Sequencing Center for Infectious Disease"/>
            <person name="Wu L."/>
            <person name="Ma J."/>
        </authorList>
    </citation>
    <scope>NUCLEOTIDE SEQUENCE [LARGE SCALE GENOMIC DNA]</scope>
    <source>
        <strain evidence="8 9">JCM 17504</strain>
    </source>
</reference>
<keyword evidence="6 7" id="KW-0472">Membrane</keyword>
<dbReference type="AlphaFoldDB" id="A0AAV3USA9"/>
<evidence type="ECO:0000256" key="7">
    <source>
        <dbReference type="SAM" id="Phobius"/>
    </source>
</evidence>
<proteinExistence type="inferred from homology"/>
<accession>A0AAV3USA9</accession>
<protein>
    <submittedName>
        <fullName evidence="8">Lysylphosphatidylglycerol synthase transmembrane domain-containing protein</fullName>
    </submittedName>
</protein>
<feature type="transmembrane region" description="Helical" evidence="7">
    <location>
        <begin position="93"/>
        <end position="118"/>
    </location>
</feature>
<evidence type="ECO:0000256" key="6">
    <source>
        <dbReference type="ARBA" id="ARBA00023136"/>
    </source>
</evidence>
<comment type="similarity">
    <text evidence="2">Belongs to the UPF0104 family.</text>
</comment>
<evidence type="ECO:0000256" key="2">
    <source>
        <dbReference type="ARBA" id="ARBA00011061"/>
    </source>
</evidence>
<comment type="subcellular location">
    <subcellularLocation>
        <location evidence="1">Cell membrane</location>
        <topology evidence="1">Multi-pass membrane protein</topology>
    </subcellularLocation>
</comment>
<evidence type="ECO:0000256" key="1">
    <source>
        <dbReference type="ARBA" id="ARBA00004651"/>
    </source>
</evidence>
<name>A0AAV3USA9_9EURY</name>
<evidence type="ECO:0000256" key="4">
    <source>
        <dbReference type="ARBA" id="ARBA00022692"/>
    </source>
</evidence>